<dbReference type="Proteomes" id="UP000814033">
    <property type="component" value="Unassembled WGS sequence"/>
</dbReference>
<sequence length="188" mass="20321">MSLARQFLREFRPLFRMLEEPLGRHTGFAGLPARTVWDDPLFAAPFQSRPAVDVSEVGDQYVVEAELPGVKKEDLEVHVGDGGRSITIEGRTGQKNATTAAPGTPAAPASESENMAAIGEYHSTSGSTQPSNQISIERSFTGSSTFMRTIWLPRPVNARNVSAKLADGILTLRVPKAVESNSVRVDVD</sequence>
<evidence type="ECO:0000313" key="2">
    <source>
        <dbReference type="Proteomes" id="UP000814033"/>
    </source>
</evidence>
<gene>
    <name evidence="1" type="ORF">FA95DRAFT_1486124</name>
</gene>
<dbReference type="EMBL" id="MU275855">
    <property type="protein sequence ID" value="KAI0051156.1"/>
    <property type="molecule type" value="Genomic_DNA"/>
</dbReference>
<comment type="caution">
    <text evidence="1">The sequence shown here is derived from an EMBL/GenBank/DDBJ whole genome shotgun (WGS) entry which is preliminary data.</text>
</comment>
<keyword evidence="2" id="KW-1185">Reference proteome</keyword>
<proteinExistence type="predicted"/>
<reference evidence="1" key="2">
    <citation type="journal article" date="2022" name="New Phytol.">
        <title>Evolutionary transition to the ectomycorrhizal habit in the genomes of a hyperdiverse lineage of mushroom-forming fungi.</title>
        <authorList>
            <person name="Looney B."/>
            <person name="Miyauchi S."/>
            <person name="Morin E."/>
            <person name="Drula E."/>
            <person name="Courty P.E."/>
            <person name="Kohler A."/>
            <person name="Kuo A."/>
            <person name="LaButti K."/>
            <person name="Pangilinan J."/>
            <person name="Lipzen A."/>
            <person name="Riley R."/>
            <person name="Andreopoulos W."/>
            <person name="He G."/>
            <person name="Johnson J."/>
            <person name="Nolan M."/>
            <person name="Tritt A."/>
            <person name="Barry K.W."/>
            <person name="Grigoriev I.V."/>
            <person name="Nagy L.G."/>
            <person name="Hibbett D."/>
            <person name="Henrissat B."/>
            <person name="Matheny P.B."/>
            <person name="Labbe J."/>
            <person name="Martin F.M."/>
        </authorList>
    </citation>
    <scope>NUCLEOTIDE SEQUENCE</scope>
    <source>
        <strain evidence="1">FP105234-sp</strain>
    </source>
</reference>
<name>A0ACB8S504_9AGAM</name>
<reference evidence="1" key="1">
    <citation type="submission" date="2021-02" db="EMBL/GenBank/DDBJ databases">
        <authorList>
            <consortium name="DOE Joint Genome Institute"/>
            <person name="Ahrendt S."/>
            <person name="Looney B.P."/>
            <person name="Miyauchi S."/>
            <person name="Morin E."/>
            <person name="Drula E."/>
            <person name="Courty P.E."/>
            <person name="Chicoki N."/>
            <person name="Fauchery L."/>
            <person name="Kohler A."/>
            <person name="Kuo A."/>
            <person name="Labutti K."/>
            <person name="Pangilinan J."/>
            <person name="Lipzen A."/>
            <person name="Riley R."/>
            <person name="Andreopoulos W."/>
            <person name="He G."/>
            <person name="Johnson J."/>
            <person name="Barry K.W."/>
            <person name="Grigoriev I.V."/>
            <person name="Nagy L."/>
            <person name="Hibbett D."/>
            <person name="Henrissat B."/>
            <person name="Matheny P.B."/>
            <person name="Labbe J."/>
            <person name="Martin F."/>
        </authorList>
    </citation>
    <scope>NUCLEOTIDE SEQUENCE</scope>
    <source>
        <strain evidence="1">FP105234-sp</strain>
    </source>
</reference>
<protein>
    <submittedName>
        <fullName evidence="1">HSP20-like chaperone</fullName>
    </submittedName>
</protein>
<accession>A0ACB8S504</accession>
<organism evidence="1 2">
    <name type="scientific">Auriscalpium vulgare</name>
    <dbReference type="NCBI Taxonomy" id="40419"/>
    <lineage>
        <taxon>Eukaryota</taxon>
        <taxon>Fungi</taxon>
        <taxon>Dikarya</taxon>
        <taxon>Basidiomycota</taxon>
        <taxon>Agaricomycotina</taxon>
        <taxon>Agaricomycetes</taxon>
        <taxon>Russulales</taxon>
        <taxon>Auriscalpiaceae</taxon>
        <taxon>Auriscalpium</taxon>
    </lineage>
</organism>
<evidence type="ECO:0000313" key="1">
    <source>
        <dbReference type="EMBL" id="KAI0051156.1"/>
    </source>
</evidence>